<feature type="non-terminal residue" evidence="1">
    <location>
        <position position="129"/>
    </location>
</feature>
<gene>
    <name evidence="1" type="primary">Map2_2</name>
    <name evidence="1" type="ORF">CM83_102561</name>
</gene>
<reference evidence="1" key="1">
    <citation type="journal article" date="2014" name="PLoS ONE">
        <title>Transcriptome-Based Identification of ABC Transporters in the Western Tarnished Plant Bug Lygus hesperus.</title>
        <authorList>
            <person name="Hull J.J."/>
            <person name="Chaney K."/>
            <person name="Geib S.M."/>
            <person name="Fabrick J.A."/>
            <person name="Brent C.S."/>
            <person name="Walsh D."/>
            <person name="Lavine L.C."/>
        </authorList>
    </citation>
    <scope>NUCLEOTIDE SEQUENCE</scope>
</reference>
<dbReference type="EMBL" id="GBHO01032865">
    <property type="protein sequence ID" value="JAG10739.1"/>
    <property type="molecule type" value="Transcribed_RNA"/>
</dbReference>
<reference evidence="1" key="2">
    <citation type="submission" date="2014-07" db="EMBL/GenBank/DDBJ databases">
        <authorList>
            <person name="Hull J."/>
        </authorList>
    </citation>
    <scope>NUCLEOTIDE SEQUENCE</scope>
</reference>
<sequence>ELAVATFKGMTKLLESAYSKFDDIWDELCDLKNPSAGGDPVPSQKDKEMRSSVDKYYCSANAHLEQLNMRQSELQSRRLADVTAAELARRSTLPSDVTIGQSRMSKSLPKISLPSFEGDILQWNKFRDT</sequence>
<accession>A0A0A9WSH6</accession>
<organism evidence="1">
    <name type="scientific">Lygus hesperus</name>
    <name type="common">Western plant bug</name>
    <dbReference type="NCBI Taxonomy" id="30085"/>
    <lineage>
        <taxon>Eukaryota</taxon>
        <taxon>Metazoa</taxon>
        <taxon>Ecdysozoa</taxon>
        <taxon>Arthropoda</taxon>
        <taxon>Hexapoda</taxon>
        <taxon>Insecta</taxon>
        <taxon>Pterygota</taxon>
        <taxon>Neoptera</taxon>
        <taxon>Paraneoptera</taxon>
        <taxon>Hemiptera</taxon>
        <taxon>Heteroptera</taxon>
        <taxon>Panheteroptera</taxon>
        <taxon>Cimicomorpha</taxon>
        <taxon>Miridae</taxon>
        <taxon>Mirini</taxon>
        <taxon>Lygus</taxon>
    </lineage>
</organism>
<protein>
    <submittedName>
        <fullName evidence="1">Microtubule-associated protein 2</fullName>
    </submittedName>
</protein>
<proteinExistence type="predicted"/>
<evidence type="ECO:0000313" key="1">
    <source>
        <dbReference type="EMBL" id="JAG10739.1"/>
    </source>
</evidence>
<name>A0A0A9WSH6_LYGHE</name>
<dbReference type="AlphaFoldDB" id="A0A0A9WSH6"/>
<feature type="non-terminal residue" evidence="1">
    <location>
        <position position="1"/>
    </location>
</feature>